<reference evidence="2" key="1">
    <citation type="journal article" date="2017" name="Nat. Ecol. Evol.">
        <title>Genome expansion and lineage-specific genetic innovations in the forest pathogenic fungi Armillaria.</title>
        <authorList>
            <person name="Sipos G."/>
            <person name="Prasanna A.N."/>
            <person name="Walter M.C."/>
            <person name="O'Connor E."/>
            <person name="Balint B."/>
            <person name="Krizsan K."/>
            <person name="Kiss B."/>
            <person name="Hess J."/>
            <person name="Varga T."/>
            <person name="Slot J."/>
            <person name="Riley R."/>
            <person name="Boka B."/>
            <person name="Rigling D."/>
            <person name="Barry K."/>
            <person name="Lee J."/>
            <person name="Mihaltcheva S."/>
            <person name="LaButti K."/>
            <person name="Lipzen A."/>
            <person name="Waldron R."/>
            <person name="Moloney N.M."/>
            <person name="Sperisen C."/>
            <person name="Kredics L."/>
            <person name="Vagvoelgyi C."/>
            <person name="Patrignani A."/>
            <person name="Fitzpatrick D."/>
            <person name="Nagy I."/>
            <person name="Doyle S."/>
            <person name="Anderson J.B."/>
            <person name="Grigoriev I.V."/>
            <person name="Gueldener U."/>
            <person name="Muensterkoetter M."/>
            <person name="Nagy L.G."/>
        </authorList>
    </citation>
    <scope>NUCLEOTIDE SEQUENCE [LARGE SCALE GENOMIC DNA]</scope>
    <source>
        <strain evidence="2">Ar21-2</strain>
    </source>
</reference>
<dbReference type="EMBL" id="KZ293649">
    <property type="protein sequence ID" value="PBK97322.1"/>
    <property type="molecule type" value="Genomic_DNA"/>
</dbReference>
<name>A0A2H3E0V6_ARMGA</name>
<organism evidence="1 2">
    <name type="scientific">Armillaria gallica</name>
    <name type="common">Bulbous honey fungus</name>
    <name type="synonym">Armillaria bulbosa</name>
    <dbReference type="NCBI Taxonomy" id="47427"/>
    <lineage>
        <taxon>Eukaryota</taxon>
        <taxon>Fungi</taxon>
        <taxon>Dikarya</taxon>
        <taxon>Basidiomycota</taxon>
        <taxon>Agaricomycotina</taxon>
        <taxon>Agaricomycetes</taxon>
        <taxon>Agaricomycetidae</taxon>
        <taxon>Agaricales</taxon>
        <taxon>Marasmiineae</taxon>
        <taxon>Physalacriaceae</taxon>
        <taxon>Armillaria</taxon>
    </lineage>
</organism>
<keyword evidence="2" id="KW-1185">Reference proteome</keyword>
<dbReference type="Proteomes" id="UP000217790">
    <property type="component" value="Unassembled WGS sequence"/>
</dbReference>
<evidence type="ECO:0000313" key="2">
    <source>
        <dbReference type="Proteomes" id="UP000217790"/>
    </source>
</evidence>
<evidence type="ECO:0000313" key="1">
    <source>
        <dbReference type="EMBL" id="PBK97322.1"/>
    </source>
</evidence>
<gene>
    <name evidence="1" type="ORF">ARMGADRAFT_634322</name>
</gene>
<proteinExistence type="predicted"/>
<dbReference type="AlphaFoldDB" id="A0A2H3E0V6"/>
<accession>A0A2H3E0V6</accession>
<sequence>MRNDNSIVHTWWTSSVRSPSYLSLVFLSSTVGQGYNIQFQYQYHYHYQDAYLNLYPRRQGNTQYWFSGPGRAGTDSDIGSATPALKAVYNGFFPPVSRGLIFFLLGPINQRNPSICTRGGPGYQSIVRSQALRNLRLTVFKRTADI</sequence>
<dbReference type="InParanoid" id="A0A2H3E0V6"/>
<protein>
    <submittedName>
        <fullName evidence="1">Uncharacterized protein</fullName>
    </submittedName>
</protein>